<gene>
    <name evidence="12" type="ORF">F2P44_21075</name>
</gene>
<dbReference type="SMART" id="SM00387">
    <property type="entry name" value="HATPase_c"/>
    <property type="match status" value="1"/>
</dbReference>
<keyword evidence="13" id="KW-1185">Reference proteome</keyword>
<dbReference type="Proteomes" id="UP000621455">
    <property type="component" value="Unassembled WGS sequence"/>
</dbReference>
<dbReference type="Pfam" id="PF00512">
    <property type="entry name" value="HisKA"/>
    <property type="match status" value="1"/>
</dbReference>
<dbReference type="CDD" id="cd06225">
    <property type="entry name" value="HAMP"/>
    <property type="match status" value="1"/>
</dbReference>
<dbReference type="PANTHER" id="PTHR45453">
    <property type="entry name" value="PHOSPHATE REGULON SENSOR PROTEIN PHOR"/>
    <property type="match status" value="1"/>
</dbReference>
<dbReference type="InterPro" id="IPR036890">
    <property type="entry name" value="HATPase_C_sf"/>
</dbReference>
<dbReference type="Gene3D" id="1.10.287.130">
    <property type="match status" value="1"/>
</dbReference>
<keyword evidence="7" id="KW-0902">Two-component regulatory system</keyword>
<keyword evidence="5" id="KW-0808">Transferase</keyword>
<dbReference type="SMART" id="SM00304">
    <property type="entry name" value="HAMP"/>
    <property type="match status" value="1"/>
</dbReference>
<dbReference type="InterPro" id="IPR004358">
    <property type="entry name" value="Sig_transdc_His_kin-like_C"/>
</dbReference>
<feature type="domain" description="Histidine kinase" evidence="10">
    <location>
        <begin position="497"/>
        <end position="712"/>
    </location>
</feature>
<feature type="chain" id="PRO_5045066995" description="histidine kinase" evidence="9">
    <location>
        <begin position="27"/>
        <end position="715"/>
    </location>
</feature>
<sequence length="715" mass="79885">MLFSLHVTRHLVVFATFMLMCFPAGATSSVDLASLKQSGDLSGEILGLRFLLDPRQTLTVDELRKLPDQQFSVLRKRDVNQRFQRGDYWLKTSVHNASNASITWVLRHPMPITDYVDYWVFTNGALITHATGGDRTLVPDRQIPHRIASVRHTSEAGQVSELYIRLRNKQLSPMHLVFALSDEVTFLRKMANDQLLMGVLYGIPCALVVYALCAWLINGSRGSVIYAGYVLAIMGSWMGINGQLAEYVFVGRPDIANFMLVVFFLLATIANCMFVREFLQTRQFMPRFDKYFVGVILLAIAGIVLRTLGLQVAVIQVTIALLFTHAIAPVVAILALRGRAVFARWYLVAQLVYNAALIIGIAGIRLAELSYENYFFYCQLAFIAELVLLGVAQQDRVRILQRKKSAFEQKYNTALELNNAELAKQLEQRTCQLREAQQRTEFLAAVKTTTGRIANGEFSVRLSPGESPELAELASNVNLMAESLSSLEGARKRWIADISHELRIPLFSLLCETEALLDGVRTINKRAIASIHEEVMRLSRLVSDLHEVALSYLRPLPCTFTSWQLDALLTKKTREYVRYAQEKGLRFSLDMPPAVLSVKWDKGRFEQLLDNLVQNSISYTDAPGEVALSVKAGLQRVYITLQDTLPGIAPADARHLFEPLYRADIARSRRAGGSGLGLSICQAIVHAHRGNITAEPSPMGGLAIRIDLPPSSDKT</sequence>
<feature type="transmembrane region" description="Helical" evidence="8">
    <location>
        <begin position="224"/>
        <end position="244"/>
    </location>
</feature>
<dbReference type="EC" id="2.7.13.3" evidence="3"/>
<feature type="signal peptide" evidence="9">
    <location>
        <begin position="1"/>
        <end position="26"/>
    </location>
</feature>
<dbReference type="SUPFAM" id="SSF47384">
    <property type="entry name" value="Homodimeric domain of signal transducing histidine kinase"/>
    <property type="match status" value="1"/>
</dbReference>
<comment type="subcellular location">
    <subcellularLocation>
        <location evidence="2">Membrane</location>
    </subcellularLocation>
</comment>
<dbReference type="Pfam" id="PF07695">
    <property type="entry name" value="7TMR-DISM_7TM"/>
    <property type="match status" value="1"/>
</dbReference>
<name>A0ABX0NBS9_9BURK</name>
<evidence type="ECO:0000313" key="12">
    <source>
        <dbReference type="EMBL" id="NHZ81748.1"/>
    </source>
</evidence>
<evidence type="ECO:0000256" key="3">
    <source>
        <dbReference type="ARBA" id="ARBA00012438"/>
    </source>
</evidence>
<dbReference type="InterPro" id="IPR050351">
    <property type="entry name" value="BphY/WalK/GraS-like"/>
</dbReference>
<comment type="caution">
    <text evidence="12">The sequence shown here is derived from an EMBL/GenBank/DDBJ whole genome shotgun (WGS) entry which is preliminary data.</text>
</comment>
<evidence type="ECO:0000256" key="5">
    <source>
        <dbReference type="ARBA" id="ARBA00022679"/>
    </source>
</evidence>
<proteinExistence type="predicted"/>
<dbReference type="InterPro" id="IPR003594">
    <property type="entry name" value="HATPase_dom"/>
</dbReference>
<evidence type="ECO:0000256" key="1">
    <source>
        <dbReference type="ARBA" id="ARBA00000085"/>
    </source>
</evidence>
<keyword evidence="4" id="KW-0597">Phosphoprotein</keyword>
<feature type="transmembrane region" description="Helical" evidence="8">
    <location>
        <begin position="343"/>
        <end position="362"/>
    </location>
</feature>
<evidence type="ECO:0000313" key="13">
    <source>
        <dbReference type="Proteomes" id="UP000621455"/>
    </source>
</evidence>
<evidence type="ECO:0000256" key="4">
    <source>
        <dbReference type="ARBA" id="ARBA00022553"/>
    </source>
</evidence>
<organism evidence="12 13">
    <name type="scientific">Massilia frigida</name>
    <dbReference type="NCBI Taxonomy" id="2609281"/>
    <lineage>
        <taxon>Bacteria</taxon>
        <taxon>Pseudomonadati</taxon>
        <taxon>Pseudomonadota</taxon>
        <taxon>Betaproteobacteria</taxon>
        <taxon>Burkholderiales</taxon>
        <taxon>Oxalobacteraceae</taxon>
        <taxon>Telluria group</taxon>
        <taxon>Massilia</taxon>
    </lineage>
</organism>
<dbReference type="InterPro" id="IPR005467">
    <property type="entry name" value="His_kinase_dom"/>
</dbReference>
<dbReference type="EMBL" id="WHJG01000025">
    <property type="protein sequence ID" value="NHZ81748.1"/>
    <property type="molecule type" value="Genomic_DNA"/>
</dbReference>
<dbReference type="SMART" id="SM00388">
    <property type="entry name" value="HisKA"/>
    <property type="match status" value="1"/>
</dbReference>
<comment type="catalytic activity">
    <reaction evidence="1">
        <text>ATP + protein L-histidine = ADP + protein N-phospho-L-histidine.</text>
        <dbReference type="EC" id="2.7.13.3"/>
    </reaction>
</comment>
<reference evidence="12 13" key="1">
    <citation type="submission" date="2019-10" db="EMBL/GenBank/DDBJ databases">
        <title>Taxonomy of Antarctic Massilia spp.: description of Massilia rubra sp. nov., Massilia aquatica sp. nov., Massilia mucilaginosa sp. nov., Massilia frigida sp. nov. isolated from streams, lakes and regoliths.</title>
        <authorList>
            <person name="Holochova P."/>
            <person name="Sedlacek I."/>
            <person name="Kralova S."/>
            <person name="Maslanova I."/>
            <person name="Busse H.-J."/>
            <person name="Stankova E."/>
            <person name="Vrbovska V."/>
            <person name="Kovarovic V."/>
            <person name="Bartak M."/>
            <person name="Svec P."/>
            <person name="Pantucek R."/>
        </authorList>
    </citation>
    <scope>NUCLEOTIDE SEQUENCE [LARGE SCALE GENOMIC DNA]</scope>
    <source>
        <strain evidence="12 13">CCM 8695</strain>
    </source>
</reference>
<feature type="transmembrane region" description="Helical" evidence="8">
    <location>
        <begin position="291"/>
        <end position="308"/>
    </location>
</feature>
<dbReference type="PROSITE" id="PS50885">
    <property type="entry name" value="HAMP"/>
    <property type="match status" value="1"/>
</dbReference>
<evidence type="ECO:0000256" key="2">
    <source>
        <dbReference type="ARBA" id="ARBA00004370"/>
    </source>
</evidence>
<dbReference type="RefSeq" id="WP_167089117.1">
    <property type="nucleotide sequence ID" value="NZ_WHJG01000025.1"/>
</dbReference>
<dbReference type="PROSITE" id="PS50109">
    <property type="entry name" value="HIS_KIN"/>
    <property type="match status" value="1"/>
</dbReference>
<evidence type="ECO:0000256" key="6">
    <source>
        <dbReference type="ARBA" id="ARBA00022777"/>
    </source>
</evidence>
<accession>A0ABX0NBS9</accession>
<evidence type="ECO:0000259" key="11">
    <source>
        <dbReference type="PROSITE" id="PS50885"/>
    </source>
</evidence>
<dbReference type="PANTHER" id="PTHR45453:SF1">
    <property type="entry name" value="PHOSPHATE REGULON SENSOR PROTEIN PHOR"/>
    <property type="match status" value="1"/>
</dbReference>
<feature type="domain" description="HAMP" evidence="11">
    <location>
        <begin position="443"/>
        <end position="489"/>
    </location>
</feature>
<dbReference type="Pfam" id="PF02518">
    <property type="entry name" value="HATPase_c"/>
    <property type="match status" value="1"/>
</dbReference>
<keyword evidence="8" id="KW-1133">Transmembrane helix</keyword>
<keyword evidence="6" id="KW-0418">Kinase</keyword>
<dbReference type="CDD" id="cd00082">
    <property type="entry name" value="HisKA"/>
    <property type="match status" value="1"/>
</dbReference>
<dbReference type="InterPro" id="IPR011623">
    <property type="entry name" value="7TMR_DISM_rcpt_extracell_dom1"/>
</dbReference>
<dbReference type="InterPro" id="IPR011622">
    <property type="entry name" value="7TMR_DISM_rcpt_extracell_dom2"/>
</dbReference>
<dbReference type="InterPro" id="IPR036097">
    <property type="entry name" value="HisK_dim/P_sf"/>
</dbReference>
<evidence type="ECO:0000259" key="10">
    <source>
        <dbReference type="PROSITE" id="PS50109"/>
    </source>
</evidence>
<evidence type="ECO:0000256" key="7">
    <source>
        <dbReference type="ARBA" id="ARBA00023012"/>
    </source>
</evidence>
<protein>
    <recommendedName>
        <fullName evidence="3">histidine kinase</fullName>
        <ecNumber evidence="3">2.7.13.3</ecNumber>
    </recommendedName>
</protein>
<keyword evidence="8" id="KW-0812">Transmembrane</keyword>
<feature type="transmembrane region" description="Helical" evidence="8">
    <location>
        <begin position="256"/>
        <end position="279"/>
    </location>
</feature>
<dbReference type="Gene3D" id="2.60.40.2380">
    <property type="match status" value="1"/>
</dbReference>
<keyword evidence="8" id="KW-0472">Membrane</keyword>
<dbReference type="PRINTS" id="PR00344">
    <property type="entry name" value="BCTRLSENSOR"/>
</dbReference>
<dbReference type="Pfam" id="PF07696">
    <property type="entry name" value="7TMR-DISMED2"/>
    <property type="match status" value="1"/>
</dbReference>
<feature type="transmembrane region" description="Helical" evidence="8">
    <location>
        <begin position="314"/>
        <end position="336"/>
    </location>
</feature>
<dbReference type="InterPro" id="IPR003660">
    <property type="entry name" value="HAMP_dom"/>
</dbReference>
<evidence type="ECO:0000256" key="8">
    <source>
        <dbReference type="SAM" id="Phobius"/>
    </source>
</evidence>
<keyword evidence="9" id="KW-0732">Signal</keyword>
<feature type="transmembrane region" description="Helical" evidence="8">
    <location>
        <begin position="195"/>
        <end position="217"/>
    </location>
</feature>
<dbReference type="SUPFAM" id="SSF55874">
    <property type="entry name" value="ATPase domain of HSP90 chaperone/DNA topoisomerase II/histidine kinase"/>
    <property type="match status" value="1"/>
</dbReference>
<dbReference type="InterPro" id="IPR003661">
    <property type="entry name" value="HisK_dim/P_dom"/>
</dbReference>
<evidence type="ECO:0000256" key="9">
    <source>
        <dbReference type="SAM" id="SignalP"/>
    </source>
</evidence>
<dbReference type="Gene3D" id="3.30.565.10">
    <property type="entry name" value="Histidine kinase-like ATPase, C-terminal domain"/>
    <property type="match status" value="1"/>
</dbReference>
<dbReference type="Pfam" id="PF00672">
    <property type="entry name" value="HAMP"/>
    <property type="match status" value="1"/>
</dbReference>